<dbReference type="GeneID" id="94369899"/>
<accession>A0ABQ3BXX2</accession>
<name>A0ABQ3BXX2_9FLAO</name>
<dbReference type="Pfam" id="PF04230">
    <property type="entry name" value="PS_pyruv_trans"/>
    <property type="match status" value="1"/>
</dbReference>
<feature type="domain" description="Polysaccharide pyruvyl transferase" evidence="1">
    <location>
        <begin position="56"/>
        <end position="303"/>
    </location>
</feature>
<keyword evidence="3" id="KW-1185">Reference proteome</keyword>
<comment type="caution">
    <text evidence="2">The sequence shown here is derived from an EMBL/GenBank/DDBJ whole genome shotgun (WGS) entry which is preliminary data.</text>
</comment>
<dbReference type="Proteomes" id="UP000615593">
    <property type="component" value="Unassembled WGS sequence"/>
</dbReference>
<dbReference type="EMBL" id="BMWY01000006">
    <property type="protein sequence ID" value="GGZ60377.1"/>
    <property type="molecule type" value="Genomic_DNA"/>
</dbReference>
<evidence type="ECO:0000313" key="2">
    <source>
        <dbReference type="EMBL" id="GGZ60377.1"/>
    </source>
</evidence>
<evidence type="ECO:0000259" key="1">
    <source>
        <dbReference type="Pfam" id="PF04230"/>
    </source>
</evidence>
<dbReference type="RefSeq" id="WP_036243575.1">
    <property type="nucleotide sequence ID" value="NZ_BMWY01000006.1"/>
</dbReference>
<evidence type="ECO:0000313" key="3">
    <source>
        <dbReference type="Proteomes" id="UP000615593"/>
    </source>
</evidence>
<dbReference type="PANTHER" id="PTHR36836">
    <property type="entry name" value="COLANIC ACID BIOSYNTHESIS PROTEIN WCAK"/>
    <property type="match status" value="1"/>
</dbReference>
<proteinExistence type="predicted"/>
<dbReference type="InterPro" id="IPR007345">
    <property type="entry name" value="Polysacch_pyruvyl_Trfase"/>
</dbReference>
<protein>
    <recommendedName>
        <fullName evidence="1">Polysaccharide pyruvyl transferase domain-containing protein</fullName>
    </recommendedName>
</protein>
<gene>
    <name evidence="2" type="ORF">GCM10008088_22350</name>
</gene>
<reference evidence="3" key="1">
    <citation type="journal article" date="2019" name="Int. J. Syst. Evol. Microbiol.">
        <title>The Global Catalogue of Microorganisms (GCM) 10K type strain sequencing project: providing services to taxonomists for standard genome sequencing and annotation.</title>
        <authorList>
            <consortium name="The Broad Institute Genomics Platform"/>
            <consortium name="The Broad Institute Genome Sequencing Center for Infectious Disease"/>
            <person name="Wu L."/>
            <person name="Ma J."/>
        </authorList>
    </citation>
    <scope>NUCLEOTIDE SEQUENCE [LARGE SCALE GENOMIC DNA]</scope>
    <source>
        <strain evidence="3">KCTC 12708</strain>
    </source>
</reference>
<sequence>MKIVYEGYYGYKNAGDDSFVEVCAWGAKKYWSCENNFFVGKDLPQTLNNIKTENKIPYLKGLDRLKMFLAFNKANFIISAGGSTFSKIPYHSNKSLAKFYSDFSKTKLGAMGVSLGPFKNSKEENIVKDYLRSLSFLSLRDTVSYNYAKSIDNLPYVPIKAFDLAALLPLVYNYNEPKNNEFSEKKVLGISICNYESYSMGDINKEQKRNLFFEELIMLFSHKTNIIFKVFIINDHPTLGDRKISNELIRNIPSERVTIVNYKKNLKKTWLEISSCDCMISTRLHASIFACYAKIPFFLIEYHRKCADFLDDVGQTKKYRLYDADISPNEAFSIISRAIFENYIYPKNIKLTMDLAKKNFTETLFD</sequence>
<organism evidence="2 3">
    <name type="scientific">Mesonia mobilis</name>
    <dbReference type="NCBI Taxonomy" id="369791"/>
    <lineage>
        <taxon>Bacteria</taxon>
        <taxon>Pseudomonadati</taxon>
        <taxon>Bacteroidota</taxon>
        <taxon>Flavobacteriia</taxon>
        <taxon>Flavobacteriales</taxon>
        <taxon>Flavobacteriaceae</taxon>
        <taxon>Mesonia</taxon>
    </lineage>
</organism>
<dbReference type="PANTHER" id="PTHR36836:SF1">
    <property type="entry name" value="COLANIC ACID BIOSYNTHESIS PROTEIN WCAK"/>
    <property type="match status" value="1"/>
</dbReference>